<gene>
    <name evidence="6" type="ORF">A4X20_22225</name>
</gene>
<dbReference type="PROSITE" id="PS50977">
    <property type="entry name" value="HTH_TETR_2"/>
    <property type="match status" value="1"/>
</dbReference>
<dbReference type="InterPro" id="IPR001647">
    <property type="entry name" value="HTH_TetR"/>
</dbReference>
<proteinExistence type="predicted"/>
<reference evidence="6 7" key="1">
    <citation type="submission" date="2016-04" db="EMBL/GenBank/DDBJ databases">
        <title>Draft Genome Sequences of Staphylococcus capitis Strain H36, S. capitis Strain H65, S. cohnii Strain H62, S. hominis Strain H69, Mycobacterium iranicum Strain H39, Plantibacter sp. Strain H53, Pseudomonas oryzihabitans Strain H72, and Microbacterium sp. Strain H83, isolated from residential settings.</title>
        <authorList>
            <person name="Lymperopoulou D."/>
            <person name="Adams R.I."/>
            <person name="Lindow S."/>
            <person name="Coil D.A."/>
            <person name="Jospin G."/>
            <person name="Eisen J.A."/>
        </authorList>
    </citation>
    <scope>NUCLEOTIDE SEQUENCE [LARGE SCALE GENOMIC DNA]</scope>
    <source>
        <strain evidence="6 7">H39</strain>
    </source>
</reference>
<feature type="domain" description="HTH tetR-type" evidence="5">
    <location>
        <begin position="7"/>
        <end position="67"/>
    </location>
</feature>
<dbReference type="AlphaFoldDB" id="A0A178LVA9"/>
<evidence type="ECO:0000256" key="2">
    <source>
        <dbReference type="ARBA" id="ARBA00023125"/>
    </source>
</evidence>
<dbReference type="Gene3D" id="1.10.357.10">
    <property type="entry name" value="Tetracycline Repressor, domain 2"/>
    <property type="match status" value="1"/>
</dbReference>
<evidence type="ECO:0000313" key="7">
    <source>
        <dbReference type="Proteomes" id="UP000078396"/>
    </source>
</evidence>
<dbReference type="RefSeq" id="WP_064282518.1">
    <property type="nucleotide sequence ID" value="NZ_LWCS01000027.1"/>
</dbReference>
<feature type="DNA-binding region" description="H-T-H motif" evidence="4">
    <location>
        <begin position="30"/>
        <end position="49"/>
    </location>
</feature>
<evidence type="ECO:0000256" key="3">
    <source>
        <dbReference type="ARBA" id="ARBA00023163"/>
    </source>
</evidence>
<dbReference type="InterPro" id="IPR036271">
    <property type="entry name" value="Tet_transcr_reg_TetR-rel_C_sf"/>
</dbReference>
<evidence type="ECO:0000256" key="1">
    <source>
        <dbReference type="ARBA" id="ARBA00023015"/>
    </source>
</evidence>
<organism evidence="6 7">
    <name type="scientific">Mycolicibacterium iranicum</name>
    <name type="common">Mycobacterium iranicum</name>
    <dbReference type="NCBI Taxonomy" id="912594"/>
    <lineage>
        <taxon>Bacteria</taxon>
        <taxon>Bacillati</taxon>
        <taxon>Actinomycetota</taxon>
        <taxon>Actinomycetes</taxon>
        <taxon>Mycobacteriales</taxon>
        <taxon>Mycobacteriaceae</taxon>
        <taxon>Mycolicibacterium</taxon>
    </lineage>
</organism>
<evidence type="ECO:0000259" key="5">
    <source>
        <dbReference type="PROSITE" id="PS50977"/>
    </source>
</evidence>
<dbReference type="Gene3D" id="1.10.10.60">
    <property type="entry name" value="Homeodomain-like"/>
    <property type="match status" value="1"/>
</dbReference>
<dbReference type="GO" id="GO:0000976">
    <property type="term" value="F:transcription cis-regulatory region binding"/>
    <property type="evidence" value="ECO:0007669"/>
    <property type="project" value="TreeGrafter"/>
</dbReference>
<evidence type="ECO:0000256" key="4">
    <source>
        <dbReference type="PROSITE-ProRule" id="PRU00335"/>
    </source>
</evidence>
<dbReference type="PANTHER" id="PTHR30055">
    <property type="entry name" value="HTH-TYPE TRANSCRIPTIONAL REGULATOR RUTR"/>
    <property type="match status" value="1"/>
</dbReference>
<dbReference type="PRINTS" id="PR00455">
    <property type="entry name" value="HTHTETR"/>
</dbReference>
<dbReference type="SUPFAM" id="SSF46689">
    <property type="entry name" value="Homeodomain-like"/>
    <property type="match status" value="1"/>
</dbReference>
<dbReference type="EMBL" id="LWCS01000027">
    <property type="protein sequence ID" value="OAN37461.1"/>
    <property type="molecule type" value="Genomic_DNA"/>
</dbReference>
<dbReference type="Pfam" id="PF00440">
    <property type="entry name" value="TetR_N"/>
    <property type="match status" value="1"/>
</dbReference>
<evidence type="ECO:0000313" key="6">
    <source>
        <dbReference type="EMBL" id="OAN37461.1"/>
    </source>
</evidence>
<comment type="caution">
    <text evidence="6">The sequence shown here is derived from an EMBL/GenBank/DDBJ whole genome shotgun (WGS) entry which is preliminary data.</text>
</comment>
<accession>A0A178LVA9</accession>
<keyword evidence="2 4" id="KW-0238">DNA-binding</keyword>
<dbReference type="Pfam" id="PF16859">
    <property type="entry name" value="TetR_C_11"/>
    <property type="match status" value="1"/>
</dbReference>
<dbReference type="GO" id="GO:0003700">
    <property type="term" value="F:DNA-binding transcription factor activity"/>
    <property type="evidence" value="ECO:0007669"/>
    <property type="project" value="TreeGrafter"/>
</dbReference>
<dbReference type="STRING" id="912594.AWC12_22235"/>
<protein>
    <recommendedName>
        <fullName evidence="5">HTH tetR-type domain-containing protein</fullName>
    </recommendedName>
</protein>
<sequence>MTDPKWDATQLAVLDAAVTCAEQVGFGAMTTRRVAELAGVNEVTIFRRFGSKAGLVAAAFEREAATIASSVGDYTGDLRADLLRVVASIWDATGRRKNVLPAILAELANNTELRSAATHSINEVGRVAEILARYQREGALQEEPPLLAYAALVGPLVYLGIVSRLLPEPPTVDLEAHVDQYLQGRAISEETR</sequence>
<keyword evidence="1" id="KW-0805">Transcription regulation</keyword>
<dbReference type="SUPFAM" id="SSF48498">
    <property type="entry name" value="Tetracyclin repressor-like, C-terminal domain"/>
    <property type="match status" value="1"/>
</dbReference>
<keyword evidence="3" id="KW-0804">Transcription</keyword>
<dbReference type="InterPro" id="IPR011075">
    <property type="entry name" value="TetR_C"/>
</dbReference>
<dbReference type="InterPro" id="IPR009057">
    <property type="entry name" value="Homeodomain-like_sf"/>
</dbReference>
<dbReference type="PANTHER" id="PTHR30055:SF234">
    <property type="entry name" value="HTH-TYPE TRANSCRIPTIONAL REGULATOR BETI"/>
    <property type="match status" value="1"/>
</dbReference>
<dbReference type="eggNOG" id="COG1309">
    <property type="taxonomic scope" value="Bacteria"/>
</dbReference>
<dbReference type="OrthoDB" id="3210235at2"/>
<name>A0A178LVA9_MYCIR</name>
<dbReference type="Proteomes" id="UP000078396">
    <property type="component" value="Unassembled WGS sequence"/>
</dbReference>
<dbReference type="InterPro" id="IPR050109">
    <property type="entry name" value="HTH-type_TetR-like_transc_reg"/>
</dbReference>